<evidence type="ECO:0000313" key="3">
    <source>
        <dbReference type="Proteomes" id="UP001152484"/>
    </source>
</evidence>
<name>A0A9P1EAP5_CUSEU</name>
<feature type="compositionally biased region" description="Polar residues" evidence="1">
    <location>
        <begin position="66"/>
        <end position="105"/>
    </location>
</feature>
<evidence type="ECO:0000256" key="1">
    <source>
        <dbReference type="SAM" id="MobiDB-lite"/>
    </source>
</evidence>
<organism evidence="2 3">
    <name type="scientific">Cuscuta europaea</name>
    <name type="common">European dodder</name>
    <dbReference type="NCBI Taxonomy" id="41803"/>
    <lineage>
        <taxon>Eukaryota</taxon>
        <taxon>Viridiplantae</taxon>
        <taxon>Streptophyta</taxon>
        <taxon>Embryophyta</taxon>
        <taxon>Tracheophyta</taxon>
        <taxon>Spermatophyta</taxon>
        <taxon>Magnoliopsida</taxon>
        <taxon>eudicotyledons</taxon>
        <taxon>Gunneridae</taxon>
        <taxon>Pentapetalae</taxon>
        <taxon>asterids</taxon>
        <taxon>lamiids</taxon>
        <taxon>Solanales</taxon>
        <taxon>Convolvulaceae</taxon>
        <taxon>Cuscuteae</taxon>
        <taxon>Cuscuta</taxon>
        <taxon>Cuscuta subgen. Cuscuta</taxon>
    </lineage>
</organism>
<protein>
    <submittedName>
        <fullName evidence="2">Uncharacterized protein</fullName>
    </submittedName>
</protein>
<gene>
    <name evidence="2" type="ORF">CEURO_LOCUS11232</name>
</gene>
<dbReference type="AlphaFoldDB" id="A0A9P1EAP5"/>
<reference evidence="2" key="1">
    <citation type="submission" date="2022-07" db="EMBL/GenBank/DDBJ databases">
        <authorList>
            <person name="Macas J."/>
            <person name="Novak P."/>
            <person name="Neumann P."/>
        </authorList>
    </citation>
    <scope>NUCLEOTIDE SEQUENCE</scope>
</reference>
<feature type="region of interest" description="Disordered" evidence="1">
    <location>
        <begin position="43"/>
        <end position="105"/>
    </location>
</feature>
<dbReference type="Proteomes" id="UP001152484">
    <property type="component" value="Unassembled WGS sequence"/>
</dbReference>
<evidence type="ECO:0000313" key="2">
    <source>
        <dbReference type="EMBL" id="CAH9090424.1"/>
    </source>
</evidence>
<dbReference type="EMBL" id="CAMAPE010000024">
    <property type="protein sequence ID" value="CAH9090424.1"/>
    <property type="molecule type" value="Genomic_DNA"/>
</dbReference>
<comment type="caution">
    <text evidence="2">The sequence shown here is derived from an EMBL/GenBank/DDBJ whole genome shotgun (WGS) entry which is preliminary data.</text>
</comment>
<accession>A0A9P1EAP5</accession>
<sequence>MVNTRNLAKAVSPIAPMTGKNKLKSVKKLQAQHMEAKMLDEMEKNISSTEGDEEVTSELMPENTKNKGASNTKQPPTQDVANDNTNNNIKQPPTQDVANDNTNNNIKVTSLDTNIVCENDDVLALEKVGGGSVLQNEIGILAVGNIKEVPHQSINEEIVQNEGCLAEIVKTTNASVEAVLEAVLEGGLMTNLWGLLAPLMWLLLHPLMRPHPRIWSKIGQLKKKKTLRLKRNHVKMMSILRP</sequence>
<proteinExistence type="predicted"/>
<keyword evidence="3" id="KW-1185">Reference proteome</keyword>